<evidence type="ECO:0000313" key="2">
    <source>
        <dbReference type="EMBL" id="KAI7835406.1"/>
    </source>
</evidence>
<reference evidence="2" key="1">
    <citation type="submission" date="2020-11" db="EMBL/GenBank/DDBJ databases">
        <title>Chlorella ohadii genome sequencing and assembly.</title>
        <authorList>
            <person name="Murik O."/>
            <person name="Treves H."/>
            <person name="Kedem I."/>
            <person name="Shotland Y."/>
            <person name="Kaplan A."/>
        </authorList>
    </citation>
    <scope>NUCLEOTIDE SEQUENCE</scope>
    <source>
        <strain evidence="2">1</strain>
    </source>
</reference>
<dbReference type="InterPro" id="IPR043128">
    <property type="entry name" value="Rev_trsase/Diguanyl_cyclase"/>
</dbReference>
<dbReference type="CDD" id="cd01647">
    <property type="entry name" value="RT_LTR"/>
    <property type="match status" value="1"/>
</dbReference>
<comment type="caution">
    <text evidence="2">The sequence shown here is derived from an EMBL/GenBank/DDBJ whole genome shotgun (WGS) entry which is preliminary data.</text>
</comment>
<proteinExistence type="predicted"/>
<dbReference type="Proteomes" id="UP001205105">
    <property type="component" value="Unassembled WGS sequence"/>
</dbReference>
<dbReference type="InterPro" id="IPR043502">
    <property type="entry name" value="DNA/RNA_pol_sf"/>
</dbReference>
<accession>A0AAD5DEX7</accession>
<keyword evidence="3" id="KW-1185">Reference proteome</keyword>
<gene>
    <name evidence="2" type="ORF">COHA_010701</name>
</gene>
<dbReference type="Pfam" id="PF00078">
    <property type="entry name" value="RVT_1"/>
    <property type="match status" value="1"/>
</dbReference>
<organism evidence="2 3">
    <name type="scientific">Chlorella ohadii</name>
    <dbReference type="NCBI Taxonomy" id="2649997"/>
    <lineage>
        <taxon>Eukaryota</taxon>
        <taxon>Viridiplantae</taxon>
        <taxon>Chlorophyta</taxon>
        <taxon>core chlorophytes</taxon>
        <taxon>Trebouxiophyceae</taxon>
        <taxon>Chlorellales</taxon>
        <taxon>Chlorellaceae</taxon>
        <taxon>Chlorella clade</taxon>
        <taxon>Chlorella</taxon>
    </lineage>
</organism>
<dbReference type="InterPro" id="IPR053134">
    <property type="entry name" value="RNA-dir_DNA_polymerase"/>
</dbReference>
<dbReference type="PANTHER" id="PTHR24559">
    <property type="entry name" value="TRANSPOSON TY3-I GAG-POL POLYPROTEIN"/>
    <property type="match status" value="1"/>
</dbReference>
<evidence type="ECO:0000313" key="3">
    <source>
        <dbReference type="Proteomes" id="UP001205105"/>
    </source>
</evidence>
<dbReference type="AlphaFoldDB" id="A0AAD5DEX7"/>
<feature type="domain" description="Reverse transcriptase" evidence="1">
    <location>
        <begin position="3"/>
        <end position="106"/>
    </location>
</feature>
<dbReference type="SUPFAM" id="SSF56672">
    <property type="entry name" value="DNA/RNA polymerases"/>
    <property type="match status" value="1"/>
</dbReference>
<sequence>MRVEESSIPFTAFKTKWGLFEYTVLSFGLCNAPASFQALMTDIFRAYLDQWLVIFIDDLCAWDSDLDTHIEHLEIILSTLREHKLYIKETKCEWIKPEVSFLGHRISKDGVSMDDGKVQAILDWPAPSRHWRRLNSRPRQRAAANCLLLPQAQPN</sequence>
<dbReference type="Gene3D" id="3.30.70.270">
    <property type="match status" value="1"/>
</dbReference>
<dbReference type="EMBL" id="JADXDR010000271">
    <property type="protein sequence ID" value="KAI7835406.1"/>
    <property type="molecule type" value="Genomic_DNA"/>
</dbReference>
<dbReference type="InterPro" id="IPR000477">
    <property type="entry name" value="RT_dom"/>
</dbReference>
<dbReference type="PANTHER" id="PTHR24559:SF444">
    <property type="entry name" value="REVERSE TRANSCRIPTASE DOMAIN-CONTAINING PROTEIN"/>
    <property type="match status" value="1"/>
</dbReference>
<evidence type="ECO:0000259" key="1">
    <source>
        <dbReference type="Pfam" id="PF00078"/>
    </source>
</evidence>
<protein>
    <recommendedName>
        <fullName evidence="1">Reverse transcriptase domain-containing protein</fullName>
    </recommendedName>
</protein>
<name>A0AAD5DEX7_9CHLO</name>